<dbReference type="InterPro" id="IPR036690">
    <property type="entry name" value="Fdx_antiC-bd_sf"/>
</dbReference>
<organism evidence="20 21">
    <name type="scientific">Candidatus Neoehrlichia procyonis str. RAC413</name>
    <dbReference type="NCBI Taxonomy" id="1359163"/>
    <lineage>
        <taxon>Bacteria</taxon>
        <taxon>Pseudomonadati</taxon>
        <taxon>Pseudomonadota</taxon>
        <taxon>Alphaproteobacteria</taxon>
        <taxon>Rickettsiales</taxon>
        <taxon>Anaplasmataceae</taxon>
        <taxon>Candidatus Neoehrlichia</taxon>
    </lineage>
</organism>
<dbReference type="InterPro" id="IPR009061">
    <property type="entry name" value="DNA-bd_dom_put_sf"/>
</dbReference>
<dbReference type="SUPFAM" id="SSF50249">
    <property type="entry name" value="Nucleic acid-binding proteins"/>
    <property type="match status" value="1"/>
</dbReference>
<dbReference type="InterPro" id="IPR045060">
    <property type="entry name" value="Phe-tRNA-ligase_IIc_bsu"/>
</dbReference>
<dbReference type="STRING" id="1359163.NLO413_0413"/>
<feature type="binding site" evidence="15">
    <location>
        <position position="461"/>
    </location>
    <ligand>
        <name>Mg(2+)</name>
        <dbReference type="ChEBI" id="CHEBI:18420"/>
        <note>shared with alpha subunit</note>
    </ligand>
</feature>
<dbReference type="SUPFAM" id="SSF54991">
    <property type="entry name" value="Anticodon-binding domain of PheRS"/>
    <property type="match status" value="1"/>
</dbReference>
<evidence type="ECO:0000259" key="19">
    <source>
        <dbReference type="PROSITE" id="PS51483"/>
    </source>
</evidence>
<keyword evidence="12 15" id="KW-0648">Protein biosynthesis</keyword>
<dbReference type="EMBL" id="LANX01000001">
    <property type="protein sequence ID" value="KJV69039.1"/>
    <property type="molecule type" value="Genomic_DNA"/>
</dbReference>
<dbReference type="GO" id="GO:0006432">
    <property type="term" value="P:phenylalanyl-tRNA aminoacylation"/>
    <property type="evidence" value="ECO:0007669"/>
    <property type="project" value="UniProtKB-UniRule"/>
</dbReference>
<dbReference type="PANTHER" id="PTHR10947">
    <property type="entry name" value="PHENYLALANYL-TRNA SYNTHETASE BETA CHAIN AND LEUCINE-RICH REPEAT-CONTAINING PROTEIN 47"/>
    <property type="match status" value="1"/>
</dbReference>
<keyword evidence="4 15" id="KW-0963">Cytoplasm</keyword>
<evidence type="ECO:0000256" key="6">
    <source>
        <dbReference type="ARBA" id="ARBA00022598"/>
    </source>
</evidence>
<reference evidence="20 21" key="1">
    <citation type="submission" date="2015-02" db="EMBL/GenBank/DDBJ databases">
        <title>Genome Sequencing of Rickettsiales.</title>
        <authorList>
            <person name="Daugherty S.C."/>
            <person name="Su Q."/>
            <person name="Abolude K."/>
            <person name="Beier-Sexton M."/>
            <person name="Carlyon J.A."/>
            <person name="Carter R."/>
            <person name="Day N.P."/>
            <person name="Dumler S.J."/>
            <person name="Dyachenko V."/>
            <person name="Godinez A."/>
            <person name="Kurtti T.J."/>
            <person name="Lichay M."/>
            <person name="Mullins K.E."/>
            <person name="Ott S."/>
            <person name="Pappas-Brown V."/>
            <person name="Paris D.H."/>
            <person name="Patel P."/>
            <person name="Richards A.L."/>
            <person name="Sadzewicz L."/>
            <person name="Sears K."/>
            <person name="Seidman D."/>
            <person name="Sengamalay N."/>
            <person name="Stenos J."/>
            <person name="Tallon L.J."/>
            <person name="Vincent G."/>
            <person name="Fraser C.M."/>
            <person name="Munderloh U."/>
            <person name="Dunning-Hotopp J.C."/>
        </authorList>
    </citation>
    <scope>NUCLEOTIDE SEQUENCE [LARGE SCALE GENOMIC DNA]</scope>
    <source>
        <strain evidence="20 21">RAC413</strain>
    </source>
</reference>
<keyword evidence="7 15" id="KW-0479">Metal-binding</keyword>
<evidence type="ECO:0000256" key="3">
    <source>
        <dbReference type="ARBA" id="ARBA00011209"/>
    </source>
</evidence>
<dbReference type="InterPro" id="IPR005146">
    <property type="entry name" value="B3/B4_tRNA-bd"/>
</dbReference>
<dbReference type="InterPro" id="IPR012340">
    <property type="entry name" value="NA-bd_OB-fold"/>
</dbReference>
<dbReference type="InterPro" id="IPR041616">
    <property type="entry name" value="PheRS_beta_core"/>
</dbReference>
<evidence type="ECO:0000256" key="2">
    <source>
        <dbReference type="ARBA" id="ARBA00008653"/>
    </source>
</evidence>
<comment type="cofactor">
    <cofactor evidence="15">
        <name>Mg(2+)</name>
        <dbReference type="ChEBI" id="CHEBI:18420"/>
    </cofactor>
    <text evidence="15">Binds 2 magnesium ions per tetramer.</text>
</comment>
<dbReference type="CDD" id="cd02796">
    <property type="entry name" value="tRNA_bind_bactPheRS"/>
    <property type="match status" value="1"/>
</dbReference>
<evidence type="ECO:0000256" key="10">
    <source>
        <dbReference type="ARBA" id="ARBA00022842"/>
    </source>
</evidence>
<keyword evidence="21" id="KW-1185">Reference proteome</keyword>
<dbReference type="Gene3D" id="2.40.50.140">
    <property type="entry name" value="Nucleic acid-binding proteins"/>
    <property type="match status" value="1"/>
</dbReference>
<keyword evidence="11 16" id="KW-0694">RNA-binding</keyword>
<dbReference type="PROSITE" id="PS51447">
    <property type="entry name" value="FDX_ACB"/>
    <property type="match status" value="1"/>
</dbReference>
<dbReference type="SUPFAM" id="SSF46955">
    <property type="entry name" value="Putative DNA-binding domain"/>
    <property type="match status" value="1"/>
</dbReference>
<evidence type="ECO:0000313" key="21">
    <source>
        <dbReference type="Proteomes" id="UP000033562"/>
    </source>
</evidence>
<dbReference type="NCBIfam" id="NF045760">
    <property type="entry name" value="YtpR"/>
    <property type="match status" value="1"/>
</dbReference>
<dbReference type="GO" id="GO:0000049">
    <property type="term" value="F:tRNA binding"/>
    <property type="evidence" value="ECO:0007669"/>
    <property type="project" value="UniProtKB-UniRule"/>
</dbReference>
<dbReference type="InterPro" id="IPR020825">
    <property type="entry name" value="Phe-tRNA_synthase-like_B3/B4"/>
</dbReference>
<dbReference type="Pfam" id="PF17759">
    <property type="entry name" value="tRNA_synthFbeta"/>
    <property type="match status" value="1"/>
</dbReference>
<dbReference type="Gene3D" id="3.30.930.10">
    <property type="entry name" value="Bira Bifunctional Protein, Domain 2"/>
    <property type="match status" value="1"/>
</dbReference>
<comment type="similarity">
    <text evidence="2 15">Belongs to the phenylalanyl-tRNA synthetase beta subunit family. Type 1 subfamily.</text>
</comment>
<dbReference type="Gene3D" id="3.30.70.380">
    <property type="entry name" value="Ferrodoxin-fold anticodon-binding domain"/>
    <property type="match status" value="1"/>
</dbReference>
<evidence type="ECO:0000313" key="20">
    <source>
        <dbReference type="EMBL" id="KJV69039.1"/>
    </source>
</evidence>
<dbReference type="InterPro" id="IPR004532">
    <property type="entry name" value="Phe-tRNA-ligase_IIc_bsu_bact"/>
</dbReference>
<feature type="binding site" evidence="15">
    <location>
        <position position="460"/>
    </location>
    <ligand>
        <name>Mg(2+)</name>
        <dbReference type="ChEBI" id="CHEBI:18420"/>
        <note>shared with alpha subunit</note>
    </ligand>
</feature>
<dbReference type="Proteomes" id="UP000033562">
    <property type="component" value="Unassembled WGS sequence"/>
</dbReference>
<sequence length="786" mass="88671">MKFALSWLLKYLDLFDIGLSVDAIVDKLNSIGLEAGVISNVSLQCFTVVEVLEVNQHPNALKLKICKVSDKKKIIQVVCGASNVKAGMRTVLAPIGSIIPKDQYVVNRITLRGIDSYGMLCSKKELNLFSEEENSTEIIDLPDDYKIGDKFFLCEPVIEVSVTPNRGDCLGIYGISRELSAVQLGRLKPLNSTKIEFLNKSYITVNMQVKGIFMGRCISGIKNCESPKWLKDYLISSGINPISCAVDITNYVMLTFNRPLHVYNADKIYGNSIVIRKAEKSISNFYALNGKYYDLSEDNIIVTDGNNNVHGIAGIIGSELSKCTMATENIFLESAWFNAVEIALSSKKIKLSTDASYRFERFTDPNLVKFGLDYATQMIVEHCGGIVSDVVIDQNYQHEDVSFTFNPQSVKQVGNIDIEESKIFEILIKLGFSIDHSNNNWIVTSPSWRSDINYSSDLIEEVLRIYGYDKIKEQPIKISNVNFCSNDHDKLRVAMAVEGLSEVLTLSFISKSIAKRFGYEELDMLIDNPINSNFNLMRPFILSNLLQVAADNQSYGCDSLSIFEIGKIYTADGEYYIIGGLRYGNNLPRNLYGAVRYFDFFDIKSDVLCIFSQIGIQLGDLVFESCNKLYLHPVKSASVYFQGIFCGYFGEVHPEFVDLFKIKYPVICFEIFLDKIPKVKKSVSKFKDSRYQAVKRDFAFLIKKGLKVQELIDVVKDSNKQLISDVTVFDIYEGKKIPEDMISIALSVTLIPLYCTLTEQEIKDVSNNIINDVKSKLNGILRLYYE</sequence>
<proteinExistence type="inferred from homology"/>
<comment type="subcellular location">
    <subcellularLocation>
        <location evidence="1 15">Cytoplasm</location>
    </subcellularLocation>
</comment>
<evidence type="ECO:0000256" key="9">
    <source>
        <dbReference type="ARBA" id="ARBA00022840"/>
    </source>
</evidence>
<evidence type="ECO:0000256" key="12">
    <source>
        <dbReference type="ARBA" id="ARBA00022917"/>
    </source>
</evidence>
<dbReference type="GO" id="GO:0005524">
    <property type="term" value="F:ATP binding"/>
    <property type="evidence" value="ECO:0007669"/>
    <property type="project" value="UniProtKB-UniRule"/>
</dbReference>
<evidence type="ECO:0000256" key="4">
    <source>
        <dbReference type="ARBA" id="ARBA00022490"/>
    </source>
</evidence>
<dbReference type="HAMAP" id="MF_00283">
    <property type="entry name" value="Phe_tRNA_synth_beta1"/>
    <property type="match status" value="1"/>
</dbReference>
<evidence type="ECO:0000256" key="8">
    <source>
        <dbReference type="ARBA" id="ARBA00022741"/>
    </source>
</evidence>
<dbReference type="GO" id="GO:0004826">
    <property type="term" value="F:phenylalanine-tRNA ligase activity"/>
    <property type="evidence" value="ECO:0007669"/>
    <property type="project" value="UniProtKB-UniRule"/>
</dbReference>
<comment type="catalytic activity">
    <reaction evidence="14 15">
        <text>tRNA(Phe) + L-phenylalanine + ATP = L-phenylalanyl-tRNA(Phe) + AMP + diphosphate + H(+)</text>
        <dbReference type="Rhea" id="RHEA:19413"/>
        <dbReference type="Rhea" id="RHEA-COMP:9668"/>
        <dbReference type="Rhea" id="RHEA-COMP:9699"/>
        <dbReference type="ChEBI" id="CHEBI:15378"/>
        <dbReference type="ChEBI" id="CHEBI:30616"/>
        <dbReference type="ChEBI" id="CHEBI:33019"/>
        <dbReference type="ChEBI" id="CHEBI:58095"/>
        <dbReference type="ChEBI" id="CHEBI:78442"/>
        <dbReference type="ChEBI" id="CHEBI:78531"/>
        <dbReference type="ChEBI" id="CHEBI:456215"/>
        <dbReference type="EC" id="6.1.1.20"/>
    </reaction>
</comment>
<dbReference type="InterPro" id="IPR005121">
    <property type="entry name" value="Fdx_antiC-bd"/>
</dbReference>
<dbReference type="EC" id="6.1.1.20" evidence="15"/>
<dbReference type="NCBIfam" id="TIGR00472">
    <property type="entry name" value="pheT_bact"/>
    <property type="match status" value="1"/>
</dbReference>
<dbReference type="InterPro" id="IPR002547">
    <property type="entry name" value="tRNA-bd_dom"/>
</dbReference>
<dbReference type="SMART" id="SM00874">
    <property type="entry name" value="B5"/>
    <property type="match status" value="1"/>
</dbReference>
<comment type="caution">
    <text evidence="20">The sequence shown here is derived from an EMBL/GenBank/DDBJ whole genome shotgun (WGS) entry which is preliminary data.</text>
</comment>
<feature type="domain" description="TRNA-binding" evidence="17">
    <location>
        <begin position="40"/>
        <end position="152"/>
    </location>
</feature>
<keyword evidence="10 15" id="KW-0460">Magnesium</keyword>
<evidence type="ECO:0000256" key="15">
    <source>
        <dbReference type="HAMAP-Rule" id="MF_00283"/>
    </source>
</evidence>
<evidence type="ECO:0000256" key="7">
    <source>
        <dbReference type="ARBA" id="ARBA00022723"/>
    </source>
</evidence>
<dbReference type="SMART" id="SM00873">
    <property type="entry name" value="B3_4"/>
    <property type="match status" value="1"/>
</dbReference>
<keyword evidence="5 16" id="KW-0820">tRNA-binding</keyword>
<dbReference type="Pfam" id="PF03484">
    <property type="entry name" value="B5"/>
    <property type="match status" value="1"/>
</dbReference>
<evidence type="ECO:0000256" key="16">
    <source>
        <dbReference type="PROSITE-ProRule" id="PRU00209"/>
    </source>
</evidence>
<dbReference type="InterPro" id="IPR033714">
    <property type="entry name" value="tRNA_bind_bactPheRS"/>
</dbReference>
<dbReference type="GO" id="GO:0000287">
    <property type="term" value="F:magnesium ion binding"/>
    <property type="evidence" value="ECO:0007669"/>
    <property type="project" value="UniProtKB-UniRule"/>
</dbReference>
<dbReference type="PATRIC" id="fig|1359163.3.peg.402"/>
<name>A0A0F3NQ51_9RICK</name>
<dbReference type="PANTHER" id="PTHR10947:SF0">
    <property type="entry name" value="PHENYLALANINE--TRNA LIGASE BETA SUBUNIT"/>
    <property type="match status" value="1"/>
</dbReference>
<feature type="binding site" evidence="15">
    <location>
        <position position="451"/>
    </location>
    <ligand>
        <name>Mg(2+)</name>
        <dbReference type="ChEBI" id="CHEBI:18420"/>
        <note>shared with alpha subunit</note>
    </ligand>
</feature>
<protein>
    <recommendedName>
        <fullName evidence="15">Phenylalanine--tRNA ligase beta subunit</fullName>
        <ecNumber evidence="15">6.1.1.20</ecNumber>
    </recommendedName>
    <alternativeName>
        <fullName evidence="15">Phenylalanyl-tRNA synthetase beta subunit</fullName>
        <shortName evidence="15">PheRS</shortName>
    </alternativeName>
</protein>
<comment type="subunit">
    <text evidence="3 15">Tetramer of two alpha and two beta subunits.</text>
</comment>
<dbReference type="PROSITE" id="PS51483">
    <property type="entry name" value="B5"/>
    <property type="match status" value="1"/>
</dbReference>
<dbReference type="RefSeq" id="WP_045808845.1">
    <property type="nucleotide sequence ID" value="NZ_LANX01000001.1"/>
</dbReference>
<evidence type="ECO:0000256" key="13">
    <source>
        <dbReference type="ARBA" id="ARBA00023146"/>
    </source>
</evidence>
<dbReference type="Gene3D" id="3.50.40.10">
    <property type="entry name" value="Phenylalanyl-trna Synthetase, Chain B, domain 3"/>
    <property type="match status" value="1"/>
</dbReference>
<dbReference type="Gene3D" id="3.30.56.10">
    <property type="match status" value="2"/>
</dbReference>
<keyword evidence="8 15" id="KW-0547">Nucleotide-binding</keyword>
<evidence type="ECO:0000256" key="11">
    <source>
        <dbReference type="ARBA" id="ARBA00022884"/>
    </source>
</evidence>
<dbReference type="Pfam" id="PF03483">
    <property type="entry name" value="B3_4"/>
    <property type="match status" value="1"/>
</dbReference>
<dbReference type="SUPFAM" id="SSF55681">
    <property type="entry name" value="Class II aaRS and biotin synthetases"/>
    <property type="match status" value="1"/>
</dbReference>
<evidence type="ECO:0000259" key="18">
    <source>
        <dbReference type="PROSITE" id="PS51447"/>
    </source>
</evidence>
<keyword evidence="13 15" id="KW-0030">Aminoacyl-tRNA synthetase</keyword>
<evidence type="ECO:0000256" key="1">
    <source>
        <dbReference type="ARBA" id="ARBA00004496"/>
    </source>
</evidence>
<dbReference type="AlphaFoldDB" id="A0A0F3NQ51"/>
<evidence type="ECO:0000259" key="17">
    <source>
        <dbReference type="PROSITE" id="PS50886"/>
    </source>
</evidence>
<keyword evidence="9 15" id="KW-0067">ATP-binding</keyword>
<feature type="domain" description="FDX-ACB" evidence="18">
    <location>
        <begin position="689"/>
        <end position="782"/>
    </location>
</feature>
<evidence type="ECO:0000256" key="5">
    <source>
        <dbReference type="ARBA" id="ARBA00022555"/>
    </source>
</evidence>
<dbReference type="CDD" id="cd00769">
    <property type="entry name" value="PheRS_beta_core"/>
    <property type="match status" value="1"/>
</dbReference>
<feature type="binding site" evidence="15">
    <location>
        <position position="457"/>
    </location>
    <ligand>
        <name>Mg(2+)</name>
        <dbReference type="ChEBI" id="CHEBI:18420"/>
        <note>shared with alpha subunit</note>
    </ligand>
</feature>
<gene>
    <name evidence="15 20" type="primary">pheT</name>
    <name evidence="20" type="ORF">NLO413_0413</name>
</gene>
<dbReference type="OrthoDB" id="9805455at2"/>
<dbReference type="Pfam" id="PF03147">
    <property type="entry name" value="FDX-ACB"/>
    <property type="match status" value="1"/>
</dbReference>
<dbReference type="PROSITE" id="PS50886">
    <property type="entry name" value="TRBD"/>
    <property type="match status" value="1"/>
</dbReference>
<dbReference type="SMART" id="SM00896">
    <property type="entry name" value="FDX-ACB"/>
    <property type="match status" value="1"/>
</dbReference>
<dbReference type="InterPro" id="IPR045864">
    <property type="entry name" value="aa-tRNA-synth_II/BPL/LPL"/>
</dbReference>
<accession>A0A0F3NQ51</accession>
<dbReference type="InterPro" id="IPR005147">
    <property type="entry name" value="tRNA_synthase_B5-dom"/>
</dbReference>
<feature type="domain" description="B5" evidence="19">
    <location>
        <begin position="398"/>
        <end position="473"/>
    </location>
</feature>
<keyword evidence="6 15" id="KW-0436">Ligase</keyword>
<dbReference type="SUPFAM" id="SSF56037">
    <property type="entry name" value="PheT/TilS domain"/>
    <property type="match status" value="1"/>
</dbReference>
<dbReference type="Pfam" id="PF01588">
    <property type="entry name" value="tRNA_bind"/>
    <property type="match status" value="1"/>
</dbReference>
<evidence type="ECO:0000256" key="14">
    <source>
        <dbReference type="ARBA" id="ARBA00049255"/>
    </source>
</evidence>
<dbReference type="GO" id="GO:0009328">
    <property type="term" value="C:phenylalanine-tRNA ligase complex"/>
    <property type="evidence" value="ECO:0007669"/>
    <property type="project" value="TreeGrafter"/>
</dbReference>